<sequence length="95" mass="9903">MNDRKSFFNGIVTKVSLLMGGAVLVTGAQASVTSATVTPAESNSMTIQAVGARKSLPEKLTLKRQNSGFKLIAEHSSHSSHASHASHSSHASRAS</sequence>
<dbReference type="EMBL" id="BMJB01000004">
    <property type="protein sequence ID" value="GGA80096.1"/>
    <property type="molecule type" value="Genomic_DNA"/>
</dbReference>
<evidence type="ECO:0000313" key="3">
    <source>
        <dbReference type="EMBL" id="GGA80096.1"/>
    </source>
</evidence>
<comment type="caution">
    <text evidence="3">The sequence shown here is derived from an EMBL/GenBank/DDBJ whole genome shotgun (WGS) entry which is preliminary data.</text>
</comment>
<dbReference type="AlphaFoldDB" id="A0A916S402"/>
<gene>
    <name evidence="3" type="ORF">GCM10011507_34200</name>
</gene>
<reference evidence="3" key="1">
    <citation type="journal article" date="2014" name="Int. J. Syst. Evol. Microbiol.">
        <title>Complete genome sequence of Corynebacterium casei LMG S-19264T (=DSM 44701T), isolated from a smear-ripened cheese.</title>
        <authorList>
            <consortium name="US DOE Joint Genome Institute (JGI-PGF)"/>
            <person name="Walter F."/>
            <person name="Albersmeier A."/>
            <person name="Kalinowski J."/>
            <person name="Ruckert C."/>
        </authorList>
    </citation>
    <scope>NUCLEOTIDE SEQUENCE</scope>
    <source>
        <strain evidence="3">CGMCC 1.15447</strain>
    </source>
</reference>
<protein>
    <submittedName>
        <fullName evidence="3">Uncharacterized protein</fullName>
    </submittedName>
</protein>
<keyword evidence="2" id="KW-0732">Signal</keyword>
<name>A0A916S402_9BACT</name>
<feature type="compositionally biased region" description="Low complexity" evidence="1">
    <location>
        <begin position="79"/>
        <end position="95"/>
    </location>
</feature>
<keyword evidence="4" id="KW-1185">Reference proteome</keyword>
<evidence type="ECO:0000256" key="1">
    <source>
        <dbReference type="SAM" id="MobiDB-lite"/>
    </source>
</evidence>
<evidence type="ECO:0000313" key="4">
    <source>
        <dbReference type="Proteomes" id="UP000648801"/>
    </source>
</evidence>
<dbReference type="RefSeq" id="WP_188760752.1">
    <property type="nucleotide sequence ID" value="NZ_BMJB01000004.1"/>
</dbReference>
<feature type="chain" id="PRO_5037723950" evidence="2">
    <location>
        <begin position="31"/>
        <end position="95"/>
    </location>
</feature>
<feature type="signal peptide" evidence="2">
    <location>
        <begin position="1"/>
        <end position="30"/>
    </location>
</feature>
<accession>A0A916S402</accession>
<proteinExistence type="predicted"/>
<reference evidence="3" key="2">
    <citation type="submission" date="2020-09" db="EMBL/GenBank/DDBJ databases">
        <authorList>
            <person name="Sun Q."/>
            <person name="Zhou Y."/>
        </authorList>
    </citation>
    <scope>NUCLEOTIDE SEQUENCE</scope>
    <source>
        <strain evidence="3">CGMCC 1.15447</strain>
    </source>
</reference>
<feature type="region of interest" description="Disordered" evidence="1">
    <location>
        <begin position="71"/>
        <end position="95"/>
    </location>
</feature>
<evidence type="ECO:0000256" key="2">
    <source>
        <dbReference type="SAM" id="SignalP"/>
    </source>
</evidence>
<dbReference type="Proteomes" id="UP000648801">
    <property type="component" value="Unassembled WGS sequence"/>
</dbReference>
<organism evidence="3 4">
    <name type="scientific">Edaphobacter acidisoli</name>
    <dbReference type="NCBI Taxonomy" id="2040573"/>
    <lineage>
        <taxon>Bacteria</taxon>
        <taxon>Pseudomonadati</taxon>
        <taxon>Acidobacteriota</taxon>
        <taxon>Terriglobia</taxon>
        <taxon>Terriglobales</taxon>
        <taxon>Acidobacteriaceae</taxon>
        <taxon>Edaphobacter</taxon>
    </lineage>
</organism>